<dbReference type="Proteomes" id="UP000033115">
    <property type="component" value="Chromosome"/>
</dbReference>
<reference evidence="2 3" key="1">
    <citation type="journal article" date="2015" name="J. Biotechnol.">
        <title>Complete genome sequence of a malodorant-producing acetogen, Clostridium scatologenes ATCC 25775(T).</title>
        <authorList>
            <person name="Zhu Z."/>
            <person name="Guo T."/>
            <person name="Zheng H."/>
            <person name="Song T."/>
            <person name="Ouyang P."/>
            <person name="Xie J."/>
        </authorList>
    </citation>
    <scope>NUCLEOTIDE SEQUENCE [LARGE SCALE GENOMIC DNA]</scope>
    <source>
        <strain evidence="2 3">ATCC 25775</strain>
    </source>
</reference>
<evidence type="ECO:0000256" key="1">
    <source>
        <dbReference type="SAM" id="Phobius"/>
    </source>
</evidence>
<proteinExistence type="predicted"/>
<keyword evidence="1" id="KW-0812">Transmembrane</keyword>
<dbReference type="AlphaFoldDB" id="A0A0E3M968"/>
<evidence type="ECO:0000313" key="3">
    <source>
        <dbReference type="Proteomes" id="UP000033115"/>
    </source>
</evidence>
<dbReference type="EMBL" id="CP009933">
    <property type="protein sequence ID" value="AKA69184.1"/>
    <property type="molecule type" value="Genomic_DNA"/>
</dbReference>
<dbReference type="HOGENOM" id="CLU_3024101_0_0_9"/>
<keyword evidence="1" id="KW-0472">Membrane</keyword>
<keyword evidence="3" id="KW-1185">Reference proteome</keyword>
<sequence>MKIILSLIIIAACYHSFSYGVYLWKIEKEKLASFGVMLITFLGTVIPITAIYIIV</sequence>
<keyword evidence="1" id="KW-1133">Transmembrane helix</keyword>
<accession>A0A0E3M968</accession>
<feature type="transmembrane region" description="Helical" evidence="1">
    <location>
        <begin position="34"/>
        <end position="54"/>
    </location>
</feature>
<gene>
    <name evidence="2" type="ORF">CSCA_2059</name>
</gene>
<dbReference type="STRING" id="1548.CSCA_2059"/>
<evidence type="ECO:0000313" key="2">
    <source>
        <dbReference type="EMBL" id="AKA69184.1"/>
    </source>
</evidence>
<dbReference type="RefSeq" id="WP_169748483.1">
    <property type="nucleotide sequence ID" value="NZ_CP009933.1"/>
</dbReference>
<dbReference type="KEGG" id="csq:CSCA_2059"/>
<name>A0A0E3M968_CLOSL</name>
<organism evidence="2 3">
    <name type="scientific">Clostridium scatologenes</name>
    <dbReference type="NCBI Taxonomy" id="1548"/>
    <lineage>
        <taxon>Bacteria</taxon>
        <taxon>Bacillati</taxon>
        <taxon>Bacillota</taxon>
        <taxon>Clostridia</taxon>
        <taxon>Eubacteriales</taxon>
        <taxon>Clostridiaceae</taxon>
        <taxon>Clostridium</taxon>
    </lineage>
</organism>
<protein>
    <submittedName>
        <fullName evidence="2">Uncharacterized protein</fullName>
    </submittedName>
</protein>